<dbReference type="InterPro" id="IPR025754">
    <property type="entry name" value="TRC8_N_dom"/>
</dbReference>
<keyword evidence="2 9" id="KW-0812">Transmembrane</keyword>
<dbReference type="InterPro" id="IPR001841">
    <property type="entry name" value="Znf_RING"/>
</dbReference>
<evidence type="ECO:0000256" key="6">
    <source>
        <dbReference type="ARBA" id="ARBA00022989"/>
    </source>
</evidence>
<gene>
    <name evidence="11" type="ORF">GSLYS_00002636001</name>
</gene>
<comment type="subcellular location">
    <subcellularLocation>
        <location evidence="1">Membrane</location>
        <topology evidence="1">Multi-pass membrane protein</topology>
    </subcellularLocation>
</comment>
<comment type="caution">
    <text evidence="11">The sequence shown here is derived from an EMBL/GenBank/DDBJ whole genome shotgun (WGS) entry which is preliminary data.</text>
</comment>
<organism evidence="11 12">
    <name type="scientific">Lymnaea stagnalis</name>
    <name type="common">Great pond snail</name>
    <name type="synonym">Helix stagnalis</name>
    <dbReference type="NCBI Taxonomy" id="6523"/>
    <lineage>
        <taxon>Eukaryota</taxon>
        <taxon>Metazoa</taxon>
        <taxon>Spiralia</taxon>
        <taxon>Lophotrochozoa</taxon>
        <taxon>Mollusca</taxon>
        <taxon>Gastropoda</taxon>
        <taxon>Heterobranchia</taxon>
        <taxon>Euthyneura</taxon>
        <taxon>Panpulmonata</taxon>
        <taxon>Hygrophila</taxon>
        <taxon>Lymnaeoidea</taxon>
        <taxon>Lymnaeidae</taxon>
        <taxon>Lymnaea</taxon>
    </lineage>
</organism>
<keyword evidence="3" id="KW-0479">Metal-binding</keyword>
<feature type="transmembrane region" description="Helical" evidence="9">
    <location>
        <begin position="175"/>
        <end position="193"/>
    </location>
</feature>
<sequence>MGFDGLMLRLMEKANLSWLLRLFFFTKVVYQILISKTLADAVDFNTLSLSEMLNICKLLSFEVLHAMCETILSVMSMASIVSIISGWCLRVIYNIIGAYDEEESLQPAVSGFLFVLLAMQTGITSISTDIRLQLLFQNCVLLLVANQHFVQTVAADLVLKASTDDVVLKKHIRPMLPYLIFFSFPFVVVVRLWQFPFRVSWLLAISAFSLELIIKSLSTLAVYTVNMLQAHTNYLHDNIDDFLFYIKAVFGCLEFSCGIFLFLNGAYIFLFESGGVIRFVMMVIHLYCNIYQTALKGVATYRLRQSAWQKVNKLQAASQEQLDENNDICPICYQEMTEAVVIQCSHVFHKGCLQKWLSIQEKCPLCHLDIIDDHASNSNNNTADHAR</sequence>
<accession>A0AAV2H470</accession>
<feature type="transmembrane region" description="Helical" evidence="9">
    <location>
        <begin position="135"/>
        <end position="154"/>
    </location>
</feature>
<keyword evidence="7 9" id="KW-0472">Membrane</keyword>
<dbReference type="AlphaFoldDB" id="A0AAV2H470"/>
<dbReference type="PANTHER" id="PTHR22763:SF163">
    <property type="entry name" value="E3 UBIQUITIN-PROTEIN LIGASE RNF139"/>
    <property type="match status" value="1"/>
</dbReference>
<keyword evidence="5" id="KW-0862">Zinc</keyword>
<evidence type="ECO:0000256" key="2">
    <source>
        <dbReference type="ARBA" id="ARBA00022692"/>
    </source>
</evidence>
<evidence type="ECO:0000256" key="1">
    <source>
        <dbReference type="ARBA" id="ARBA00004141"/>
    </source>
</evidence>
<dbReference type="Proteomes" id="UP001497497">
    <property type="component" value="Unassembled WGS sequence"/>
</dbReference>
<protein>
    <recommendedName>
        <fullName evidence="10">RING-type domain-containing protein</fullName>
    </recommendedName>
</protein>
<feature type="transmembrane region" description="Helical" evidence="9">
    <location>
        <begin position="276"/>
        <end position="295"/>
    </location>
</feature>
<dbReference type="GO" id="GO:0061630">
    <property type="term" value="F:ubiquitin protein ligase activity"/>
    <property type="evidence" value="ECO:0007669"/>
    <property type="project" value="TreeGrafter"/>
</dbReference>
<evidence type="ECO:0000256" key="4">
    <source>
        <dbReference type="ARBA" id="ARBA00022771"/>
    </source>
</evidence>
<feature type="transmembrane region" description="Helical" evidence="9">
    <location>
        <begin position="71"/>
        <end position="93"/>
    </location>
</feature>
<dbReference type="InterPro" id="IPR013083">
    <property type="entry name" value="Znf_RING/FYVE/PHD"/>
</dbReference>
<dbReference type="SMART" id="SM00184">
    <property type="entry name" value="RING"/>
    <property type="match status" value="1"/>
</dbReference>
<feature type="transmembrane region" description="Helical" evidence="9">
    <location>
        <begin position="105"/>
        <end position="123"/>
    </location>
</feature>
<evidence type="ECO:0000259" key="10">
    <source>
        <dbReference type="PROSITE" id="PS50089"/>
    </source>
</evidence>
<dbReference type="GO" id="GO:0036513">
    <property type="term" value="C:Derlin-1 retrotranslocation complex"/>
    <property type="evidence" value="ECO:0007669"/>
    <property type="project" value="TreeGrafter"/>
</dbReference>
<proteinExistence type="predicted"/>
<dbReference type="PROSITE" id="PS50089">
    <property type="entry name" value="ZF_RING_2"/>
    <property type="match status" value="1"/>
</dbReference>
<feature type="domain" description="RING-type" evidence="10">
    <location>
        <begin position="329"/>
        <end position="367"/>
    </location>
</feature>
<dbReference type="Pfam" id="PF13639">
    <property type="entry name" value="zf-RING_2"/>
    <property type="match status" value="1"/>
</dbReference>
<dbReference type="GO" id="GO:0043161">
    <property type="term" value="P:proteasome-mediated ubiquitin-dependent protein catabolic process"/>
    <property type="evidence" value="ECO:0007669"/>
    <property type="project" value="TreeGrafter"/>
</dbReference>
<evidence type="ECO:0000256" key="3">
    <source>
        <dbReference type="ARBA" id="ARBA00022723"/>
    </source>
</evidence>
<evidence type="ECO:0000256" key="5">
    <source>
        <dbReference type="ARBA" id="ARBA00022833"/>
    </source>
</evidence>
<feature type="transmembrane region" description="Helical" evidence="9">
    <location>
        <begin position="244"/>
        <end position="270"/>
    </location>
</feature>
<reference evidence="11 12" key="1">
    <citation type="submission" date="2024-04" db="EMBL/GenBank/DDBJ databases">
        <authorList>
            <consortium name="Genoscope - CEA"/>
            <person name="William W."/>
        </authorList>
    </citation>
    <scope>NUCLEOTIDE SEQUENCE [LARGE SCALE GENOMIC DNA]</scope>
</reference>
<dbReference type="GO" id="GO:0036503">
    <property type="term" value="P:ERAD pathway"/>
    <property type="evidence" value="ECO:0007669"/>
    <property type="project" value="TreeGrafter"/>
</dbReference>
<keyword evidence="4 8" id="KW-0863">Zinc-finger</keyword>
<name>A0AAV2H470_LYMST</name>
<evidence type="ECO:0000313" key="11">
    <source>
        <dbReference type="EMBL" id="CAL1528466.1"/>
    </source>
</evidence>
<feature type="transmembrane region" description="Helical" evidence="9">
    <location>
        <begin position="199"/>
        <end position="223"/>
    </location>
</feature>
<dbReference type="SUPFAM" id="SSF57850">
    <property type="entry name" value="RING/U-box"/>
    <property type="match status" value="1"/>
</dbReference>
<keyword evidence="6 9" id="KW-1133">Transmembrane helix</keyword>
<evidence type="ECO:0000313" key="12">
    <source>
        <dbReference type="Proteomes" id="UP001497497"/>
    </source>
</evidence>
<keyword evidence="12" id="KW-1185">Reference proteome</keyword>
<dbReference type="InterPro" id="IPR050731">
    <property type="entry name" value="HRD1_E3_ubiq-ligases"/>
</dbReference>
<dbReference type="Pfam" id="PF13705">
    <property type="entry name" value="TRC8_N"/>
    <property type="match status" value="1"/>
</dbReference>
<evidence type="ECO:0000256" key="7">
    <source>
        <dbReference type="ARBA" id="ARBA00023136"/>
    </source>
</evidence>
<dbReference type="EMBL" id="CAXITT010000033">
    <property type="protein sequence ID" value="CAL1528466.1"/>
    <property type="molecule type" value="Genomic_DNA"/>
</dbReference>
<evidence type="ECO:0000256" key="8">
    <source>
        <dbReference type="PROSITE-ProRule" id="PRU00175"/>
    </source>
</evidence>
<dbReference type="GO" id="GO:0008270">
    <property type="term" value="F:zinc ion binding"/>
    <property type="evidence" value="ECO:0007669"/>
    <property type="project" value="UniProtKB-KW"/>
</dbReference>
<dbReference type="PANTHER" id="PTHR22763">
    <property type="entry name" value="RING ZINC FINGER PROTEIN"/>
    <property type="match status" value="1"/>
</dbReference>
<evidence type="ECO:0000256" key="9">
    <source>
        <dbReference type="SAM" id="Phobius"/>
    </source>
</evidence>
<dbReference type="Gene3D" id="3.30.40.10">
    <property type="entry name" value="Zinc/RING finger domain, C3HC4 (zinc finger)"/>
    <property type="match status" value="1"/>
</dbReference>